<dbReference type="AlphaFoldDB" id="A0A5S3WRI1"/>
<dbReference type="SUPFAM" id="SSF51366">
    <property type="entry name" value="Ribulose-phoshate binding barrel"/>
    <property type="match status" value="1"/>
</dbReference>
<evidence type="ECO:0000256" key="10">
    <source>
        <dbReference type="ARBA" id="ARBA00047838"/>
    </source>
</evidence>
<organism evidence="12 13">
    <name type="scientific">Pseudoalteromonas rubra</name>
    <dbReference type="NCBI Taxonomy" id="43658"/>
    <lineage>
        <taxon>Bacteria</taxon>
        <taxon>Pseudomonadati</taxon>
        <taxon>Pseudomonadota</taxon>
        <taxon>Gammaproteobacteria</taxon>
        <taxon>Alteromonadales</taxon>
        <taxon>Pseudoalteromonadaceae</taxon>
        <taxon>Pseudoalteromonas</taxon>
    </lineage>
</organism>
<proteinExistence type="inferred from homology"/>
<evidence type="ECO:0000256" key="2">
    <source>
        <dbReference type="ARBA" id="ARBA00009667"/>
    </source>
</evidence>
<dbReference type="InterPro" id="IPR004651">
    <property type="entry name" value="HisF"/>
</dbReference>
<comment type="pathway">
    <text evidence="1">Amino-acid biosynthesis; L-histidine biosynthesis; L-histidine from 5-phospho-alpha-D-ribose 1-diphosphate: step 5/9.</text>
</comment>
<dbReference type="GO" id="GO:0000107">
    <property type="term" value="F:imidazoleglycerol-phosphate synthase activity"/>
    <property type="evidence" value="ECO:0007669"/>
    <property type="project" value="InterPro"/>
</dbReference>
<dbReference type="PANTHER" id="PTHR21235">
    <property type="entry name" value="IMIDAZOLE GLYCEROL PHOSPHATE SYNTHASE SUBUNIT HISF/H IGP SYNTHASE SUBUNIT HISF/H"/>
    <property type="match status" value="1"/>
</dbReference>
<dbReference type="InterPro" id="IPR006062">
    <property type="entry name" value="His_biosynth"/>
</dbReference>
<sequence length="253" mass="27473">MLQTRVIPILLLKDGGLYKGEQFKKHKYVGDPINAVKIFNDKEVDEICILDIDASRSGTSPDFALIENIASQAFMPLGYGGGVKSVDDIERLFRIGIEKVVLNTAAYENQGLIKAASDLVGSQSIVCSIDVKKGLFGKEKAYIKSGTKSIKMSPVDLAKHYEQQGAGELIVNSIERDGKATGYDLDLIQRISKVVDIPIVAACGAGKNQHFVEAVKAGASAVAAGDIFTFQGKRKAVLITYPQYDKLQDLFKE</sequence>
<dbReference type="RefSeq" id="WP_138550714.1">
    <property type="nucleotide sequence ID" value="NZ_PNCH01000014.1"/>
</dbReference>
<dbReference type="Pfam" id="PF00977">
    <property type="entry name" value="His_biosynth"/>
    <property type="match status" value="1"/>
</dbReference>
<dbReference type="InterPro" id="IPR013785">
    <property type="entry name" value="Aldolase_TIM"/>
</dbReference>
<evidence type="ECO:0000313" key="13">
    <source>
        <dbReference type="Proteomes" id="UP000310249"/>
    </source>
</evidence>
<dbReference type="CDD" id="cd04731">
    <property type="entry name" value="HisF"/>
    <property type="match status" value="1"/>
</dbReference>
<dbReference type="EC" id="4.3.2.10" evidence="4"/>
<dbReference type="NCBIfam" id="NF038364">
    <property type="entry name" value="AglZ_HisF2_fam"/>
    <property type="match status" value="1"/>
</dbReference>
<evidence type="ECO:0000256" key="5">
    <source>
        <dbReference type="ARBA" id="ARBA00022605"/>
    </source>
</evidence>
<comment type="caution">
    <text evidence="12">The sequence shown here is derived from an EMBL/GenBank/DDBJ whole genome shotgun (WGS) entry which is preliminary data.</text>
</comment>
<comment type="catalytic activity">
    <reaction evidence="10">
        <text>5-[(5-phospho-1-deoxy-D-ribulos-1-ylimino)methylamino]-1-(5-phospho-beta-D-ribosyl)imidazole-4-carboxamide + L-glutamine = D-erythro-1-(imidazol-4-yl)glycerol 3-phosphate + 5-amino-1-(5-phospho-beta-D-ribosyl)imidazole-4-carboxamide + L-glutamate + H(+)</text>
        <dbReference type="Rhea" id="RHEA:24793"/>
        <dbReference type="ChEBI" id="CHEBI:15378"/>
        <dbReference type="ChEBI" id="CHEBI:29985"/>
        <dbReference type="ChEBI" id="CHEBI:58278"/>
        <dbReference type="ChEBI" id="CHEBI:58359"/>
        <dbReference type="ChEBI" id="CHEBI:58475"/>
        <dbReference type="ChEBI" id="CHEBI:58525"/>
        <dbReference type="EC" id="4.3.2.10"/>
    </reaction>
</comment>
<dbReference type="InterPro" id="IPR050064">
    <property type="entry name" value="IGPS_HisA/HisF"/>
</dbReference>
<evidence type="ECO:0000313" key="12">
    <source>
        <dbReference type="EMBL" id="TMP31447.1"/>
    </source>
</evidence>
<evidence type="ECO:0000256" key="4">
    <source>
        <dbReference type="ARBA" id="ARBA00012809"/>
    </source>
</evidence>
<keyword evidence="7" id="KW-0456">Lyase</keyword>
<evidence type="ECO:0000256" key="7">
    <source>
        <dbReference type="ARBA" id="ARBA00023239"/>
    </source>
</evidence>
<dbReference type="UniPathway" id="UPA00031">
    <property type="reaction ID" value="UER00010"/>
</dbReference>
<keyword evidence="5 11" id="KW-0028">Amino-acid biosynthesis</keyword>
<evidence type="ECO:0000256" key="8">
    <source>
        <dbReference type="ARBA" id="ARBA00025475"/>
    </source>
</evidence>
<comment type="function">
    <text evidence="8">IGPS catalyzes the conversion of PRFAR and glutamine to IGP, AICAR and glutamate. The HisF subunit catalyzes the cyclization activity that produces IGP and AICAR from PRFAR using the ammonia provided by the HisH subunit.</text>
</comment>
<evidence type="ECO:0000256" key="11">
    <source>
        <dbReference type="RuleBase" id="RU003657"/>
    </source>
</evidence>
<evidence type="ECO:0000256" key="9">
    <source>
        <dbReference type="ARBA" id="ARBA00030264"/>
    </source>
</evidence>
<evidence type="ECO:0000256" key="6">
    <source>
        <dbReference type="ARBA" id="ARBA00023102"/>
    </source>
</evidence>
<comment type="subunit">
    <text evidence="3">Heterodimer of HisH and HisF.</text>
</comment>
<reference evidence="13" key="2">
    <citation type="submission" date="2019-06" db="EMBL/GenBank/DDBJ databases">
        <title>Co-occurence of chitin degradation, pigmentation and bioactivity in marine Pseudoalteromonas.</title>
        <authorList>
            <person name="Sonnenschein E.C."/>
            <person name="Bech P.K."/>
        </authorList>
    </citation>
    <scope>NUCLEOTIDE SEQUENCE [LARGE SCALE GENOMIC DNA]</scope>
    <source>
        <strain evidence="13">S2676</strain>
    </source>
</reference>
<accession>A0A5S3WRI1</accession>
<dbReference type="PANTHER" id="PTHR21235:SF2">
    <property type="entry name" value="IMIDAZOLE GLYCEROL PHOSPHATE SYNTHASE HISHF"/>
    <property type="match status" value="1"/>
</dbReference>
<dbReference type="InterPro" id="IPR011060">
    <property type="entry name" value="RibuloseP-bd_barrel"/>
</dbReference>
<name>A0A5S3WRI1_9GAMM</name>
<dbReference type="OrthoDB" id="9807749at2"/>
<dbReference type="Proteomes" id="UP000310249">
    <property type="component" value="Unassembled WGS sequence"/>
</dbReference>
<dbReference type="EMBL" id="PNCI01000008">
    <property type="protein sequence ID" value="TMP31447.1"/>
    <property type="molecule type" value="Genomic_DNA"/>
</dbReference>
<reference evidence="12 13" key="1">
    <citation type="submission" date="2018-01" db="EMBL/GenBank/DDBJ databases">
        <authorList>
            <person name="Paulsen S."/>
            <person name="Gram L.K."/>
        </authorList>
    </citation>
    <scope>NUCLEOTIDE SEQUENCE [LARGE SCALE GENOMIC DNA]</scope>
    <source>
        <strain evidence="12 13">S2676</strain>
    </source>
</reference>
<dbReference type="GO" id="GO:0016829">
    <property type="term" value="F:lyase activity"/>
    <property type="evidence" value="ECO:0007669"/>
    <property type="project" value="UniProtKB-KW"/>
</dbReference>
<evidence type="ECO:0000256" key="1">
    <source>
        <dbReference type="ARBA" id="ARBA00005091"/>
    </source>
</evidence>
<evidence type="ECO:0000256" key="3">
    <source>
        <dbReference type="ARBA" id="ARBA00011152"/>
    </source>
</evidence>
<dbReference type="GO" id="GO:0000105">
    <property type="term" value="P:L-histidine biosynthetic process"/>
    <property type="evidence" value="ECO:0007669"/>
    <property type="project" value="UniProtKB-UniPathway"/>
</dbReference>
<keyword evidence="6 11" id="KW-0368">Histidine biosynthesis</keyword>
<gene>
    <name evidence="12" type="ORF">CWB99_04120</name>
</gene>
<comment type="similarity">
    <text evidence="2 11">Belongs to the HisA/HisF family.</text>
</comment>
<protein>
    <recommendedName>
        <fullName evidence="4">imidazole glycerol-phosphate synthase</fullName>
        <ecNumber evidence="4">4.3.2.10</ecNumber>
    </recommendedName>
    <alternativeName>
        <fullName evidence="9">IGP synthase cyclase subunit</fullName>
    </alternativeName>
</protein>
<dbReference type="Gene3D" id="3.20.20.70">
    <property type="entry name" value="Aldolase class I"/>
    <property type="match status" value="1"/>
</dbReference>